<evidence type="ECO:0000256" key="7">
    <source>
        <dbReference type="PIRSR" id="PIRSR038994-2"/>
    </source>
</evidence>
<dbReference type="GeneID" id="94442112"/>
<dbReference type="Proteomes" id="UP000247612">
    <property type="component" value="Unassembled WGS sequence"/>
</dbReference>
<evidence type="ECO:0000256" key="6">
    <source>
        <dbReference type="PIRSR" id="PIRSR038994-1"/>
    </source>
</evidence>
<feature type="binding site" evidence="7">
    <location>
        <position position="135"/>
    </location>
    <ligand>
        <name>substrate</name>
    </ligand>
</feature>
<evidence type="ECO:0000313" key="10">
    <source>
        <dbReference type="EMBL" id="MDY5168663.1"/>
    </source>
</evidence>
<dbReference type="OrthoDB" id="9776488at2"/>
<dbReference type="GO" id="GO:0008448">
    <property type="term" value="F:N-acetylglucosamine-6-phosphate deacetylase activity"/>
    <property type="evidence" value="ECO:0007669"/>
    <property type="project" value="UniProtKB-EC"/>
</dbReference>
<dbReference type="EMBL" id="JALDAW010000016">
    <property type="protein sequence ID" value="MDY5168663.1"/>
    <property type="molecule type" value="Genomic_DNA"/>
</dbReference>
<feature type="binding site" evidence="8">
    <location>
        <position position="190"/>
    </location>
    <ligand>
        <name>Zn(2+)</name>
        <dbReference type="ChEBI" id="CHEBI:29105"/>
    </ligand>
</feature>
<evidence type="ECO:0000313" key="11">
    <source>
        <dbReference type="EMBL" id="PXX77783.1"/>
    </source>
</evidence>
<dbReference type="GO" id="GO:0046872">
    <property type="term" value="F:metal ion binding"/>
    <property type="evidence" value="ECO:0007669"/>
    <property type="project" value="UniProtKB-KW"/>
</dbReference>
<dbReference type="AlphaFoldDB" id="A0A2V2FVB0"/>
<feature type="domain" description="Amidohydrolase-related" evidence="9">
    <location>
        <begin position="46"/>
        <end position="365"/>
    </location>
</feature>
<dbReference type="SUPFAM" id="SSF51338">
    <property type="entry name" value="Composite domain of metallo-dependent hydrolases"/>
    <property type="match status" value="1"/>
</dbReference>
<protein>
    <submittedName>
        <fullName evidence="10">N-acetylglucosamine-6-phosphate deacetylase</fullName>
        <ecNumber evidence="10">3.5.1.25</ecNumber>
    </submittedName>
</protein>
<comment type="caution">
    <text evidence="10">The sequence shown here is derived from an EMBL/GenBank/DDBJ whole genome shotgun (WGS) entry which is preliminary data.</text>
</comment>
<dbReference type="InterPro" id="IPR003764">
    <property type="entry name" value="GlcNAc_6-P_deAcase"/>
</dbReference>
<keyword evidence="4 5" id="KW-0119">Carbohydrate metabolism</keyword>
<sequence length="379" mass="41603">MILQSKRVWISGQFIPAQIEIEEGKIKAIHNYGAKAECEDYGNERIVPGFIDIHTHGAYKFDTNDANPEGLRNWMKNITHEGVTGICPTTITQSKEVLTKAVENVAKVVEEGYEGAEILGIHFEGPYLDMVYKGAQPEQYILAPTVEEFKHYQEHAKGLIKVITMACEKDEDFALTRYASENGVLVSIGHSAATYEEALMAVANGANSMTHIFNGMTPFHHRNPGLVGAAMRFRDVFGEVICDGCHSNVNSLNNLYAAKGRDYTIMITDSLMAKGCPIGSKFLFGGNEIEIYPDGSAHLTSTKGLAGSTLRVNEGLRILVEEAMVPFDAALNSCTINPARALKLDNRKGKLCSGYDADIVVLDDAYQVVQTYARGLKQK</sequence>
<evidence type="ECO:0000256" key="2">
    <source>
        <dbReference type="ARBA" id="ARBA00022723"/>
    </source>
</evidence>
<dbReference type="EC" id="3.5.1.25" evidence="10"/>
<dbReference type="Pfam" id="PF01979">
    <property type="entry name" value="Amidohydro_1"/>
    <property type="match status" value="1"/>
</dbReference>
<feature type="binding site" evidence="7">
    <location>
        <position position="246"/>
    </location>
    <ligand>
        <name>substrate</name>
    </ligand>
</feature>
<dbReference type="PANTHER" id="PTHR11113:SF14">
    <property type="entry name" value="N-ACETYLGLUCOSAMINE-6-PHOSPHATE DEACETYLASE"/>
    <property type="match status" value="1"/>
</dbReference>
<dbReference type="InterPro" id="IPR032466">
    <property type="entry name" value="Metal_Hydrolase"/>
</dbReference>
<evidence type="ECO:0000256" key="4">
    <source>
        <dbReference type="ARBA" id="ARBA00023277"/>
    </source>
</evidence>
<evidence type="ECO:0000256" key="5">
    <source>
        <dbReference type="PIRNR" id="PIRNR038994"/>
    </source>
</evidence>
<evidence type="ECO:0000313" key="12">
    <source>
        <dbReference type="Proteomes" id="UP000247612"/>
    </source>
</evidence>
<feature type="binding site" evidence="7">
    <location>
        <begin position="305"/>
        <end position="307"/>
    </location>
    <ligand>
        <name>substrate</name>
    </ligand>
</feature>
<comment type="cofactor">
    <cofactor evidence="8">
        <name>a divalent metal cation</name>
        <dbReference type="ChEBI" id="CHEBI:60240"/>
    </cofactor>
    <text evidence="8">Binds 1 divalent metal cation per subunit.</text>
</comment>
<feature type="active site" description="Proton donor/acceptor" evidence="6">
    <location>
        <position position="269"/>
    </location>
</feature>
<feature type="binding site" evidence="8">
    <location>
        <position position="211"/>
    </location>
    <ligand>
        <name>Zn(2+)</name>
        <dbReference type="ChEBI" id="CHEBI:29105"/>
    </ligand>
</feature>
<dbReference type="CDD" id="cd00854">
    <property type="entry name" value="NagA"/>
    <property type="match status" value="1"/>
</dbReference>
<dbReference type="PANTHER" id="PTHR11113">
    <property type="entry name" value="N-ACETYLGLUCOSAMINE-6-PHOSPHATE DEACETYLASE"/>
    <property type="match status" value="1"/>
</dbReference>
<dbReference type="Gene3D" id="2.30.40.10">
    <property type="entry name" value="Urease, subunit C, domain 1"/>
    <property type="match status" value="1"/>
</dbReference>
<dbReference type="PIRSF" id="PIRSF038994">
    <property type="entry name" value="NagA"/>
    <property type="match status" value="1"/>
</dbReference>
<dbReference type="GO" id="GO:0006046">
    <property type="term" value="P:N-acetylglucosamine catabolic process"/>
    <property type="evidence" value="ECO:0007669"/>
    <property type="project" value="TreeGrafter"/>
</dbReference>
<dbReference type="RefSeq" id="WP_022938979.1">
    <property type="nucleotide sequence ID" value="NZ_BAABZA010000003.1"/>
</dbReference>
<dbReference type="NCBIfam" id="TIGR00221">
    <property type="entry name" value="nagA"/>
    <property type="match status" value="1"/>
</dbReference>
<reference evidence="11 12" key="1">
    <citation type="submission" date="2018-05" db="EMBL/GenBank/DDBJ databases">
        <title>Genomic Encyclopedia of Type Strains, Phase IV (KMG-IV): sequencing the most valuable type-strain genomes for metagenomic binning, comparative biology and taxonomic classification.</title>
        <authorList>
            <person name="Goeker M."/>
        </authorList>
    </citation>
    <scope>NUCLEOTIDE SEQUENCE [LARGE SCALE GENOMIC DNA]</scope>
    <source>
        <strain evidence="11 12">JC118</strain>
    </source>
</reference>
<dbReference type="Proteomes" id="UP001276902">
    <property type="component" value="Unassembled WGS sequence"/>
</dbReference>
<gene>
    <name evidence="10" type="primary">nagA</name>
    <name evidence="11" type="ORF">DES51_10934</name>
    <name evidence="10" type="ORF">MQE39_11105</name>
</gene>
<dbReference type="InterPro" id="IPR011059">
    <property type="entry name" value="Metal-dep_hydrolase_composite"/>
</dbReference>
<evidence type="ECO:0000256" key="3">
    <source>
        <dbReference type="ARBA" id="ARBA00022801"/>
    </source>
</evidence>
<evidence type="ECO:0000256" key="8">
    <source>
        <dbReference type="PIRSR" id="PIRSR038994-3"/>
    </source>
</evidence>
<organism evidence="10 13">
    <name type="scientific">Dielma fastidiosa</name>
    <dbReference type="NCBI Taxonomy" id="1034346"/>
    <lineage>
        <taxon>Bacteria</taxon>
        <taxon>Bacillati</taxon>
        <taxon>Bacillota</taxon>
        <taxon>Erysipelotrichia</taxon>
        <taxon>Erysipelotrichales</taxon>
        <taxon>Erysipelotrichaceae</taxon>
        <taxon>Dielma</taxon>
    </lineage>
</organism>
<evidence type="ECO:0000259" key="9">
    <source>
        <dbReference type="Pfam" id="PF01979"/>
    </source>
</evidence>
<dbReference type="EMBL" id="QJKH01000009">
    <property type="protein sequence ID" value="PXX77783.1"/>
    <property type="molecule type" value="Genomic_DNA"/>
</dbReference>
<evidence type="ECO:0000256" key="1">
    <source>
        <dbReference type="ARBA" id="ARBA00010716"/>
    </source>
</evidence>
<dbReference type="InterPro" id="IPR006680">
    <property type="entry name" value="Amidohydro-rel"/>
</dbReference>
<keyword evidence="12" id="KW-1185">Reference proteome</keyword>
<name>A0A2V2FVB0_9FIRM</name>
<proteinExistence type="inferred from homology"/>
<comment type="similarity">
    <text evidence="1 5">Belongs to the metallo-dependent hydrolases superfamily. NagA family.</text>
</comment>
<dbReference type="STRING" id="1034346.GCA_000313565_02695"/>
<evidence type="ECO:0000313" key="13">
    <source>
        <dbReference type="Proteomes" id="UP001276902"/>
    </source>
</evidence>
<accession>A0A2V2FVB0</accession>
<reference evidence="10" key="2">
    <citation type="submission" date="2022-03" db="EMBL/GenBank/DDBJ databases">
        <title>First case of bacteraemia caused by Dielma fastidiosa in a patient hospitalised with diverticulitis.</title>
        <authorList>
            <person name="Forman-Ankjaer B."/>
            <person name="Hvid-Jensen F."/>
            <person name="Kobel C.M."/>
            <person name="Greve T."/>
        </authorList>
    </citation>
    <scope>NUCLEOTIDE SEQUENCE</scope>
    <source>
        <strain evidence="10">AUH_DF_2021</strain>
    </source>
</reference>
<dbReference type="SUPFAM" id="SSF51556">
    <property type="entry name" value="Metallo-dependent hydrolases"/>
    <property type="match status" value="1"/>
</dbReference>
<keyword evidence="2 8" id="KW-0479">Metal-binding</keyword>
<feature type="binding site" evidence="8">
    <location>
        <position position="124"/>
    </location>
    <ligand>
        <name>Zn(2+)</name>
        <dbReference type="ChEBI" id="CHEBI:29105"/>
    </ligand>
</feature>
<feature type="binding site" evidence="7">
    <location>
        <position position="222"/>
    </location>
    <ligand>
        <name>substrate</name>
    </ligand>
</feature>
<keyword evidence="3 5" id="KW-0378">Hydrolase</keyword>
<dbReference type="Gene3D" id="3.20.20.140">
    <property type="entry name" value="Metal-dependent hydrolases"/>
    <property type="match status" value="1"/>
</dbReference>
<feature type="binding site" evidence="7">
    <location>
        <begin position="214"/>
        <end position="215"/>
    </location>
    <ligand>
        <name>substrate</name>
    </ligand>
</feature>